<dbReference type="InterPro" id="IPR010982">
    <property type="entry name" value="Lambda_DNA-bd_dom_sf"/>
</dbReference>
<evidence type="ECO:0000313" key="4">
    <source>
        <dbReference type="Proteomes" id="UP001306950"/>
    </source>
</evidence>
<feature type="domain" description="HTH cro/C1-type" evidence="2">
    <location>
        <begin position="14"/>
        <end position="69"/>
    </location>
</feature>
<comment type="caution">
    <text evidence="3">The sequence shown here is derived from an EMBL/GenBank/DDBJ whole genome shotgun (WGS) entry which is preliminary data.</text>
</comment>
<evidence type="ECO:0000256" key="1">
    <source>
        <dbReference type="ARBA" id="ARBA00023125"/>
    </source>
</evidence>
<dbReference type="InterPro" id="IPR001387">
    <property type="entry name" value="Cro/C1-type_HTH"/>
</dbReference>
<dbReference type="PANTHER" id="PTHR46797">
    <property type="entry name" value="HTH-TYPE TRANSCRIPTIONAL REGULATOR"/>
    <property type="match status" value="1"/>
</dbReference>
<dbReference type="EMBL" id="JAZHPZ010000005">
    <property type="protein sequence ID" value="MEF2966524.1"/>
    <property type="molecule type" value="Genomic_DNA"/>
</dbReference>
<gene>
    <name evidence="3" type="ORF">V3851_11845</name>
</gene>
<dbReference type="PROSITE" id="PS50943">
    <property type="entry name" value="HTH_CROC1"/>
    <property type="match status" value="1"/>
</dbReference>
<evidence type="ECO:0000313" key="3">
    <source>
        <dbReference type="EMBL" id="MEF2966524.1"/>
    </source>
</evidence>
<protein>
    <submittedName>
        <fullName evidence="3">Helix-turn-helix transcriptional regulator</fullName>
    </submittedName>
</protein>
<name>A0ABU7VUC9_9BACL</name>
<dbReference type="CDD" id="cd00093">
    <property type="entry name" value="HTH_XRE"/>
    <property type="match status" value="1"/>
</dbReference>
<dbReference type="Gene3D" id="1.10.260.40">
    <property type="entry name" value="lambda repressor-like DNA-binding domains"/>
    <property type="match status" value="1"/>
</dbReference>
<sequence length="121" mass="14135">MRVSDFIKLVGEQIRYIRKARGLTQQELAEKSNLQLSYISDVERGERNISLETLEKIVVSLDVAPFEIFKFDSTQIENELVEKRMVIEALRALMHDRNINEVKFIHRVAKDFINTVDGQKK</sequence>
<dbReference type="RefSeq" id="WP_331846747.1">
    <property type="nucleotide sequence ID" value="NZ_JAZHPZ010000005.1"/>
</dbReference>
<dbReference type="SUPFAM" id="SSF47413">
    <property type="entry name" value="lambda repressor-like DNA-binding domains"/>
    <property type="match status" value="1"/>
</dbReference>
<dbReference type="Proteomes" id="UP001306950">
    <property type="component" value="Unassembled WGS sequence"/>
</dbReference>
<accession>A0ABU7VUC9</accession>
<dbReference type="SMART" id="SM00530">
    <property type="entry name" value="HTH_XRE"/>
    <property type="match status" value="1"/>
</dbReference>
<reference evidence="3 4" key="1">
    <citation type="submission" date="2024-02" db="EMBL/GenBank/DDBJ databases">
        <title>A nitrogen-fixing paenibacillus bacterium.</title>
        <authorList>
            <person name="Zhang W.L."/>
            <person name="Chen S.F."/>
        </authorList>
    </citation>
    <scope>NUCLEOTIDE SEQUENCE [LARGE SCALE GENOMIC DNA]</scope>
    <source>
        <strain evidence="3 4">M1</strain>
    </source>
</reference>
<dbReference type="InterPro" id="IPR050807">
    <property type="entry name" value="TransReg_Diox_bact_type"/>
</dbReference>
<keyword evidence="1" id="KW-0238">DNA-binding</keyword>
<keyword evidence="4" id="KW-1185">Reference proteome</keyword>
<organism evidence="3 4">
    <name type="scientific">Paenibacillus haidiansis</name>
    <dbReference type="NCBI Taxonomy" id="1574488"/>
    <lineage>
        <taxon>Bacteria</taxon>
        <taxon>Bacillati</taxon>
        <taxon>Bacillota</taxon>
        <taxon>Bacilli</taxon>
        <taxon>Bacillales</taxon>
        <taxon>Paenibacillaceae</taxon>
        <taxon>Paenibacillus</taxon>
    </lineage>
</organism>
<dbReference type="Pfam" id="PF01381">
    <property type="entry name" value="HTH_3"/>
    <property type="match status" value="1"/>
</dbReference>
<proteinExistence type="predicted"/>
<evidence type="ECO:0000259" key="2">
    <source>
        <dbReference type="PROSITE" id="PS50943"/>
    </source>
</evidence>
<dbReference type="PANTHER" id="PTHR46797:SF24">
    <property type="entry name" value="DNA-BINDING PHAGE PROTEIN"/>
    <property type="match status" value="1"/>
</dbReference>